<protein>
    <recommendedName>
        <fullName evidence="8">C2H2-type domain-containing protein</fullName>
    </recommendedName>
</protein>
<evidence type="ECO:0000256" key="2">
    <source>
        <dbReference type="ARBA" id="ARBA00022723"/>
    </source>
</evidence>
<comment type="caution">
    <text evidence="9">The sequence shown here is derived from an EMBL/GenBank/DDBJ whole genome shotgun (WGS) entry which is preliminary data.</text>
</comment>
<feature type="domain" description="C2H2-type" evidence="8">
    <location>
        <begin position="459"/>
        <end position="487"/>
    </location>
</feature>
<dbReference type="AlphaFoldDB" id="A0AAV8UL72"/>
<dbReference type="GO" id="GO:0000981">
    <property type="term" value="F:DNA-binding transcription factor activity, RNA polymerase II-specific"/>
    <property type="evidence" value="ECO:0007669"/>
    <property type="project" value="TreeGrafter"/>
</dbReference>
<keyword evidence="2" id="KW-0479">Metal-binding</keyword>
<keyword evidence="4 7" id="KW-0863">Zinc-finger</keyword>
<dbReference type="InterPro" id="IPR013087">
    <property type="entry name" value="Znf_C2H2_type"/>
</dbReference>
<gene>
    <name evidence="9" type="ORF">NDN08_007222</name>
</gene>
<organism evidence="9 10">
    <name type="scientific">Rhodosorus marinus</name>
    <dbReference type="NCBI Taxonomy" id="101924"/>
    <lineage>
        <taxon>Eukaryota</taxon>
        <taxon>Rhodophyta</taxon>
        <taxon>Stylonematophyceae</taxon>
        <taxon>Stylonematales</taxon>
        <taxon>Stylonemataceae</taxon>
        <taxon>Rhodosorus</taxon>
    </lineage>
</organism>
<dbReference type="InterPro" id="IPR050527">
    <property type="entry name" value="Snail/Krueppel_Znf"/>
</dbReference>
<evidence type="ECO:0000313" key="9">
    <source>
        <dbReference type="EMBL" id="KAJ8901376.1"/>
    </source>
</evidence>
<keyword evidence="5" id="KW-0862">Zinc</keyword>
<reference evidence="9 10" key="1">
    <citation type="journal article" date="2023" name="Nat. Commun.">
        <title>Origin of minicircular mitochondrial genomes in red algae.</title>
        <authorList>
            <person name="Lee Y."/>
            <person name="Cho C.H."/>
            <person name="Lee Y.M."/>
            <person name="Park S.I."/>
            <person name="Yang J.H."/>
            <person name="West J.A."/>
            <person name="Bhattacharya D."/>
            <person name="Yoon H.S."/>
        </authorList>
    </citation>
    <scope>NUCLEOTIDE SEQUENCE [LARGE SCALE GENOMIC DNA]</scope>
    <source>
        <strain evidence="9 10">CCMP1338</strain>
        <tissue evidence="9">Whole cell</tissue>
    </source>
</reference>
<dbReference type="PROSITE" id="PS00028">
    <property type="entry name" value="ZINC_FINGER_C2H2_1"/>
    <property type="match status" value="3"/>
</dbReference>
<dbReference type="PANTHER" id="PTHR24388">
    <property type="entry name" value="ZINC FINGER PROTEIN"/>
    <property type="match status" value="1"/>
</dbReference>
<dbReference type="SUPFAM" id="SSF57667">
    <property type="entry name" value="beta-beta-alpha zinc fingers"/>
    <property type="match status" value="2"/>
</dbReference>
<dbReference type="Proteomes" id="UP001157974">
    <property type="component" value="Unassembled WGS sequence"/>
</dbReference>
<sequence length="490" mass="55739">MDYVGSPASRICRYLVWNSVPMNWILFNLHKLSVPESVDWKTLLMDSRVVVPEATLQVLQENEMSKMLAALQQPFLLTTQFGNESYSLGSGWAFMGGLPEVDGEVNPGFTGLKRIRFLMYMEGSDVIELLSTEVVPGIVAFVKSTDVNERVTLSTWGILDKATETIIGTQPSGNLRVCEMCELLNIPCSPSTCKNEEVFKEKFVSRNQLKARWDFEKLTMEYGYQWMVGTWKVPMGDLEPITLKQQCHSRGALFDKALECVTQDEVLRVLPPRASFRAVKYEKDVASYFLDLENEYGMLGEESFADGGLELIGTSSLFDDALDPAAGYEGAHIVGISSQFSGEKGFPRDADELAERVRILDRRSSGSESKTASCDICGKQFMRDFEVKRHKVTVHQKRRDFACAECGRNFTQIGHLNEHVRVHHSGKNLHVCKVCGKKFGVKSKLRRHESAVHENRRTFPCRICNQSYKDKSYLRQHWMSQHPRERWQNT</sequence>
<dbReference type="SMART" id="SM00355">
    <property type="entry name" value="ZnF_C2H2"/>
    <property type="match status" value="4"/>
</dbReference>
<keyword evidence="3" id="KW-0677">Repeat</keyword>
<dbReference type="Pfam" id="PF00096">
    <property type="entry name" value="zf-C2H2"/>
    <property type="match status" value="3"/>
</dbReference>
<dbReference type="PROSITE" id="PS50157">
    <property type="entry name" value="ZINC_FINGER_C2H2_2"/>
    <property type="match status" value="4"/>
</dbReference>
<dbReference type="PANTHER" id="PTHR24388:SF54">
    <property type="entry name" value="PROTEIN ESCARGOT"/>
    <property type="match status" value="1"/>
</dbReference>
<accession>A0AAV8UL72</accession>
<name>A0AAV8UL72_9RHOD</name>
<feature type="domain" description="C2H2-type" evidence="8">
    <location>
        <begin position="430"/>
        <end position="458"/>
    </location>
</feature>
<keyword evidence="10" id="KW-1185">Reference proteome</keyword>
<dbReference type="Gene3D" id="3.30.160.60">
    <property type="entry name" value="Classic Zinc Finger"/>
    <property type="match status" value="3"/>
</dbReference>
<evidence type="ECO:0000256" key="3">
    <source>
        <dbReference type="ARBA" id="ARBA00022737"/>
    </source>
</evidence>
<dbReference type="GO" id="GO:0000978">
    <property type="term" value="F:RNA polymerase II cis-regulatory region sequence-specific DNA binding"/>
    <property type="evidence" value="ECO:0007669"/>
    <property type="project" value="TreeGrafter"/>
</dbReference>
<dbReference type="EMBL" id="JAMWBK010000011">
    <property type="protein sequence ID" value="KAJ8901376.1"/>
    <property type="molecule type" value="Genomic_DNA"/>
</dbReference>
<proteinExistence type="predicted"/>
<evidence type="ECO:0000256" key="1">
    <source>
        <dbReference type="ARBA" id="ARBA00004123"/>
    </source>
</evidence>
<dbReference type="InterPro" id="IPR036236">
    <property type="entry name" value="Znf_C2H2_sf"/>
</dbReference>
<dbReference type="FunFam" id="3.30.160.60:FF:000100">
    <property type="entry name" value="Zinc finger 45-like"/>
    <property type="match status" value="1"/>
</dbReference>
<evidence type="ECO:0000256" key="5">
    <source>
        <dbReference type="ARBA" id="ARBA00022833"/>
    </source>
</evidence>
<feature type="domain" description="C2H2-type" evidence="8">
    <location>
        <begin position="372"/>
        <end position="400"/>
    </location>
</feature>
<evidence type="ECO:0000256" key="7">
    <source>
        <dbReference type="PROSITE-ProRule" id="PRU00042"/>
    </source>
</evidence>
<evidence type="ECO:0000313" key="10">
    <source>
        <dbReference type="Proteomes" id="UP001157974"/>
    </source>
</evidence>
<evidence type="ECO:0000256" key="4">
    <source>
        <dbReference type="ARBA" id="ARBA00022771"/>
    </source>
</evidence>
<keyword evidence="6" id="KW-0539">Nucleus</keyword>
<feature type="domain" description="C2H2-type" evidence="8">
    <location>
        <begin position="401"/>
        <end position="429"/>
    </location>
</feature>
<evidence type="ECO:0000259" key="8">
    <source>
        <dbReference type="PROSITE" id="PS50157"/>
    </source>
</evidence>
<dbReference type="GO" id="GO:0005634">
    <property type="term" value="C:nucleus"/>
    <property type="evidence" value="ECO:0007669"/>
    <property type="project" value="UniProtKB-SubCell"/>
</dbReference>
<evidence type="ECO:0000256" key="6">
    <source>
        <dbReference type="ARBA" id="ARBA00023242"/>
    </source>
</evidence>
<comment type="subcellular location">
    <subcellularLocation>
        <location evidence="1">Nucleus</location>
    </subcellularLocation>
</comment>
<dbReference type="GO" id="GO:0008270">
    <property type="term" value="F:zinc ion binding"/>
    <property type="evidence" value="ECO:0007669"/>
    <property type="project" value="UniProtKB-KW"/>
</dbReference>